<gene>
    <name evidence="2" type="ORF">B0H17DRAFT_1201940</name>
</gene>
<evidence type="ECO:0000256" key="1">
    <source>
        <dbReference type="SAM" id="SignalP"/>
    </source>
</evidence>
<feature type="signal peptide" evidence="1">
    <location>
        <begin position="1"/>
        <end position="22"/>
    </location>
</feature>
<dbReference type="EMBL" id="JARKIE010000068">
    <property type="protein sequence ID" value="KAJ7689910.1"/>
    <property type="molecule type" value="Genomic_DNA"/>
</dbReference>
<accession>A0AAD7DGT1</accession>
<evidence type="ECO:0000313" key="2">
    <source>
        <dbReference type="EMBL" id="KAJ7689910.1"/>
    </source>
</evidence>
<comment type="caution">
    <text evidence="2">The sequence shown here is derived from an EMBL/GenBank/DDBJ whole genome shotgun (WGS) entry which is preliminary data.</text>
</comment>
<protein>
    <submittedName>
        <fullName evidence="2">Uncharacterized protein</fullName>
    </submittedName>
</protein>
<organism evidence="2 3">
    <name type="scientific">Mycena rosella</name>
    <name type="common">Pink bonnet</name>
    <name type="synonym">Agaricus rosellus</name>
    <dbReference type="NCBI Taxonomy" id="1033263"/>
    <lineage>
        <taxon>Eukaryota</taxon>
        <taxon>Fungi</taxon>
        <taxon>Dikarya</taxon>
        <taxon>Basidiomycota</taxon>
        <taxon>Agaricomycotina</taxon>
        <taxon>Agaricomycetes</taxon>
        <taxon>Agaricomycetidae</taxon>
        <taxon>Agaricales</taxon>
        <taxon>Marasmiineae</taxon>
        <taxon>Mycenaceae</taxon>
        <taxon>Mycena</taxon>
    </lineage>
</organism>
<name>A0AAD7DGT1_MYCRO</name>
<feature type="chain" id="PRO_5042242351" evidence="1">
    <location>
        <begin position="23"/>
        <end position="61"/>
    </location>
</feature>
<proteinExistence type="predicted"/>
<reference evidence="2" key="1">
    <citation type="submission" date="2023-03" db="EMBL/GenBank/DDBJ databases">
        <title>Massive genome expansion in bonnet fungi (Mycena s.s.) driven by repeated elements and novel gene families across ecological guilds.</title>
        <authorList>
            <consortium name="Lawrence Berkeley National Laboratory"/>
            <person name="Harder C.B."/>
            <person name="Miyauchi S."/>
            <person name="Viragh M."/>
            <person name="Kuo A."/>
            <person name="Thoen E."/>
            <person name="Andreopoulos B."/>
            <person name="Lu D."/>
            <person name="Skrede I."/>
            <person name="Drula E."/>
            <person name="Henrissat B."/>
            <person name="Morin E."/>
            <person name="Kohler A."/>
            <person name="Barry K."/>
            <person name="LaButti K."/>
            <person name="Morin E."/>
            <person name="Salamov A."/>
            <person name="Lipzen A."/>
            <person name="Mereny Z."/>
            <person name="Hegedus B."/>
            <person name="Baldrian P."/>
            <person name="Stursova M."/>
            <person name="Weitz H."/>
            <person name="Taylor A."/>
            <person name="Grigoriev I.V."/>
            <person name="Nagy L.G."/>
            <person name="Martin F."/>
            <person name="Kauserud H."/>
        </authorList>
    </citation>
    <scope>NUCLEOTIDE SEQUENCE</scope>
    <source>
        <strain evidence="2">CBHHK067</strain>
    </source>
</reference>
<keyword evidence="1" id="KW-0732">Signal</keyword>
<dbReference type="AlphaFoldDB" id="A0AAD7DGT1"/>
<dbReference type="Proteomes" id="UP001221757">
    <property type="component" value="Unassembled WGS sequence"/>
</dbReference>
<sequence length="61" mass="6411">MDHVVARCLALTISVLRIQILADANGCAPLSEGKRLPRFVLLDLVSIGAGLQAVDQLNGLA</sequence>
<keyword evidence="3" id="KW-1185">Reference proteome</keyword>
<evidence type="ECO:0000313" key="3">
    <source>
        <dbReference type="Proteomes" id="UP001221757"/>
    </source>
</evidence>